<keyword evidence="4 6" id="KW-1133">Transmembrane helix</keyword>
<evidence type="ECO:0000256" key="4">
    <source>
        <dbReference type="ARBA" id="ARBA00022989"/>
    </source>
</evidence>
<evidence type="ECO:0000256" key="2">
    <source>
        <dbReference type="ARBA" id="ARBA00022448"/>
    </source>
</evidence>
<keyword evidence="5 6" id="KW-0472">Membrane</keyword>
<feature type="transmembrane region" description="Helical" evidence="6">
    <location>
        <begin position="223"/>
        <end position="246"/>
    </location>
</feature>
<comment type="caution">
    <text evidence="8">The sequence shown here is derived from an EMBL/GenBank/DDBJ whole genome shotgun (WGS) entry which is preliminary data.</text>
</comment>
<feature type="transmembrane region" description="Helical" evidence="6">
    <location>
        <begin position="46"/>
        <end position="65"/>
    </location>
</feature>
<feature type="transmembrane region" description="Helical" evidence="6">
    <location>
        <begin position="168"/>
        <end position="187"/>
    </location>
</feature>
<feature type="transmembrane region" description="Helical" evidence="6">
    <location>
        <begin position="425"/>
        <end position="451"/>
    </location>
</feature>
<dbReference type="CDD" id="cd17321">
    <property type="entry name" value="MFS_MMR_MDR_like"/>
    <property type="match status" value="1"/>
</dbReference>
<dbReference type="RefSeq" id="WP_110605839.1">
    <property type="nucleotide sequence ID" value="NZ_CP007439.1"/>
</dbReference>
<evidence type="ECO:0000313" key="8">
    <source>
        <dbReference type="EMBL" id="PYD40429.1"/>
    </source>
</evidence>
<dbReference type="PROSITE" id="PS50850">
    <property type="entry name" value="MFS"/>
    <property type="match status" value="1"/>
</dbReference>
<dbReference type="PANTHER" id="PTHR42718">
    <property type="entry name" value="MAJOR FACILITATOR SUPERFAMILY MULTIDRUG TRANSPORTER MFSC"/>
    <property type="match status" value="1"/>
</dbReference>
<evidence type="ECO:0000259" key="7">
    <source>
        <dbReference type="PROSITE" id="PS50850"/>
    </source>
</evidence>
<feature type="transmembrane region" description="Helical" evidence="6">
    <location>
        <begin position="356"/>
        <end position="381"/>
    </location>
</feature>
<dbReference type="EMBL" id="PESE01000001">
    <property type="protein sequence ID" value="PYD40429.1"/>
    <property type="molecule type" value="Genomic_DNA"/>
</dbReference>
<dbReference type="SUPFAM" id="SSF103473">
    <property type="entry name" value="MFS general substrate transporter"/>
    <property type="match status" value="1"/>
</dbReference>
<dbReference type="Proteomes" id="UP000248196">
    <property type="component" value="Unassembled WGS sequence"/>
</dbReference>
<evidence type="ECO:0000256" key="5">
    <source>
        <dbReference type="ARBA" id="ARBA00023136"/>
    </source>
</evidence>
<evidence type="ECO:0000256" key="6">
    <source>
        <dbReference type="SAM" id="Phobius"/>
    </source>
</evidence>
<dbReference type="Gene3D" id="1.20.1720.10">
    <property type="entry name" value="Multidrug resistance protein D"/>
    <property type="match status" value="1"/>
</dbReference>
<evidence type="ECO:0000256" key="1">
    <source>
        <dbReference type="ARBA" id="ARBA00004141"/>
    </source>
</evidence>
<gene>
    <name evidence="8" type="ORF">CT690_03840</name>
</gene>
<organism evidence="8 9">
    <name type="scientific">Serratia plymuthica</name>
    <dbReference type="NCBI Taxonomy" id="82996"/>
    <lineage>
        <taxon>Bacteria</taxon>
        <taxon>Pseudomonadati</taxon>
        <taxon>Pseudomonadota</taxon>
        <taxon>Gammaproteobacteria</taxon>
        <taxon>Enterobacterales</taxon>
        <taxon>Yersiniaceae</taxon>
        <taxon>Serratia</taxon>
    </lineage>
</organism>
<accession>A0A318P2S8</accession>
<feature type="transmembrane region" description="Helical" evidence="6">
    <location>
        <begin position="402"/>
        <end position="419"/>
    </location>
</feature>
<evidence type="ECO:0000313" key="9">
    <source>
        <dbReference type="Proteomes" id="UP000248196"/>
    </source>
</evidence>
<feature type="transmembrane region" description="Helical" evidence="6">
    <location>
        <begin position="77"/>
        <end position="100"/>
    </location>
</feature>
<feature type="transmembrane region" description="Helical" evidence="6">
    <location>
        <begin position="267"/>
        <end position="290"/>
    </location>
</feature>
<dbReference type="GO" id="GO:0022857">
    <property type="term" value="F:transmembrane transporter activity"/>
    <property type="evidence" value="ECO:0007669"/>
    <property type="project" value="InterPro"/>
</dbReference>
<dbReference type="InterPro" id="IPR020846">
    <property type="entry name" value="MFS_dom"/>
</dbReference>
<dbReference type="AlphaFoldDB" id="A0A318P2S8"/>
<feature type="transmembrane region" description="Helical" evidence="6">
    <location>
        <begin position="302"/>
        <end position="319"/>
    </location>
</feature>
<dbReference type="GO" id="GO:0016020">
    <property type="term" value="C:membrane"/>
    <property type="evidence" value="ECO:0007669"/>
    <property type="project" value="UniProtKB-SubCell"/>
</dbReference>
<keyword evidence="2" id="KW-0813">Transport</keyword>
<feature type="transmembrane region" description="Helical" evidence="6">
    <location>
        <begin position="12"/>
        <end position="34"/>
    </location>
</feature>
<dbReference type="OrthoDB" id="2412976at2"/>
<keyword evidence="3 6" id="KW-0812">Transmembrane</keyword>
<feature type="transmembrane region" description="Helical" evidence="6">
    <location>
        <begin position="199"/>
        <end position="217"/>
    </location>
</feature>
<feature type="domain" description="Major facilitator superfamily (MFS) profile" evidence="7">
    <location>
        <begin position="11"/>
        <end position="452"/>
    </location>
</feature>
<name>A0A318P2S8_SERPL</name>
<feature type="transmembrane region" description="Helical" evidence="6">
    <location>
        <begin position="106"/>
        <end position="127"/>
    </location>
</feature>
<feature type="transmembrane region" description="Helical" evidence="6">
    <location>
        <begin position="331"/>
        <end position="350"/>
    </location>
</feature>
<feature type="transmembrane region" description="Helical" evidence="6">
    <location>
        <begin position="139"/>
        <end position="162"/>
    </location>
</feature>
<dbReference type="Gene3D" id="1.20.1250.20">
    <property type="entry name" value="MFS general substrate transporter like domains"/>
    <property type="match status" value="1"/>
</dbReference>
<comment type="subcellular location">
    <subcellularLocation>
        <location evidence="1">Membrane</location>
        <topology evidence="1">Multi-pass membrane protein</topology>
    </subcellularLocation>
</comment>
<dbReference type="InterPro" id="IPR011701">
    <property type="entry name" value="MFS"/>
</dbReference>
<protein>
    <submittedName>
        <fullName evidence="8">MFS transporter</fullName>
    </submittedName>
</protein>
<sequence length="461" mass="47623">MASLNKQQKRVLMATSLSYVIVILDTSIVNVALPPIAVDLGTGLSGLQWVVNAYTLAFASLLLSGGTLGDRLGGRQVYLAGLAIFACASALCGLAGALPVLVAARILQGVGAALLVPSSLTLINAAFPEAKQRAGAIGVWAGCGGVAMAAGPLAGGVLIQLLGWRSLFWINIPVIALGIGLTLRIAAVRPSLSLRQMDYAGQGTVIVALATSVAVLIEGARLGWLSGWVLGGIAVAALSWLMFVAIERRSRQPMLPPALFRSAVFSASAWVSLVSAWVFYGAFFLLNLYFQEVRGWSPLQSGLAFLPLTIMVTLGSFLCGRLVQAFGAGRVVYCSLLLYALGFGGLLALAESPPYWRIALCFPLLGLAAGIITPAATAALLNEVASERAGIAAGVLNAGRQSGSAFGVAIFGALMTAFHPLEKGIQFAVCGAIGLSLLTAVLWGLAIRFAARAGGREATGR</sequence>
<proteinExistence type="predicted"/>
<dbReference type="PANTHER" id="PTHR42718:SF9">
    <property type="entry name" value="MAJOR FACILITATOR SUPERFAMILY MULTIDRUG TRANSPORTER MFSC"/>
    <property type="match status" value="1"/>
</dbReference>
<evidence type="ECO:0000256" key="3">
    <source>
        <dbReference type="ARBA" id="ARBA00022692"/>
    </source>
</evidence>
<dbReference type="InterPro" id="IPR036259">
    <property type="entry name" value="MFS_trans_sf"/>
</dbReference>
<reference evidence="8 9" key="1">
    <citation type="submission" date="2017-11" db="EMBL/GenBank/DDBJ databases">
        <title>Genome sequence of the oocydin A producing rhizobacterium Serratia plymuthica 4Rx5.</title>
        <authorList>
            <person name="Matilla M.A."/>
            <person name="Udaondo Z."/>
            <person name="Salmond G.P.C."/>
        </authorList>
    </citation>
    <scope>NUCLEOTIDE SEQUENCE [LARGE SCALE GENOMIC DNA]</scope>
    <source>
        <strain evidence="8 9">4Rx5</strain>
    </source>
</reference>
<dbReference type="Pfam" id="PF07690">
    <property type="entry name" value="MFS_1"/>
    <property type="match status" value="1"/>
</dbReference>